<dbReference type="RefSeq" id="WP_073120825.1">
    <property type="nucleotide sequence ID" value="NZ_FRAA01000002.1"/>
</dbReference>
<sequence>MSVEIISYKDISIIYTNLSGLAKEEGFEVLQEAVDVISQYPPKSVYSLINVEGIKINSAFIDEIKRVGKSNAPYVKGTAAVGLTSMTKLIARTMIKFTGRKAELFDTVEDAKEWLYLVHMGEK</sequence>
<reference evidence="2" key="1">
    <citation type="submission" date="2016-11" db="EMBL/GenBank/DDBJ databases">
        <authorList>
            <person name="Varghese N."/>
            <person name="Submissions S."/>
        </authorList>
    </citation>
    <scope>NUCLEOTIDE SEQUENCE [LARGE SCALE GENOMIC DNA]</scope>
    <source>
        <strain evidence="2">DSM 26134</strain>
    </source>
</reference>
<dbReference type="Gene3D" id="3.40.50.10600">
    <property type="entry name" value="SpoIIaa-like domains"/>
    <property type="match status" value="1"/>
</dbReference>
<dbReference type="AlphaFoldDB" id="A0A1M6N4S1"/>
<dbReference type="Proteomes" id="UP000184474">
    <property type="component" value="Unassembled WGS sequence"/>
</dbReference>
<organism evidence="1 2">
    <name type="scientific">Reichenbachiella agariperforans</name>
    <dbReference type="NCBI Taxonomy" id="156994"/>
    <lineage>
        <taxon>Bacteria</taxon>
        <taxon>Pseudomonadati</taxon>
        <taxon>Bacteroidota</taxon>
        <taxon>Cytophagia</taxon>
        <taxon>Cytophagales</taxon>
        <taxon>Reichenbachiellaceae</taxon>
        <taxon>Reichenbachiella</taxon>
    </lineage>
</organism>
<evidence type="ECO:0008006" key="3">
    <source>
        <dbReference type="Google" id="ProtNLM"/>
    </source>
</evidence>
<proteinExistence type="predicted"/>
<evidence type="ECO:0000313" key="1">
    <source>
        <dbReference type="EMBL" id="SHJ90715.1"/>
    </source>
</evidence>
<protein>
    <recommendedName>
        <fullName evidence="3">SpoIIAA-like</fullName>
    </recommendedName>
</protein>
<evidence type="ECO:0000313" key="2">
    <source>
        <dbReference type="Proteomes" id="UP000184474"/>
    </source>
</evidence>
<dbReference type="STRING" id="156994.SAMN04488028_102100"/>
<name>A0A1M6N4S1_REIAG</name>
<dbReference type="EMBL" id="FRAA01000002">
    <property type="protein sequence ID" value="SHJ90715.1"/>
    <property type="molecule type" value="Genomic_DNA"/>
</dbReference>
<keyword evidence="2" id="KW-1185">Reference proteome</keyword>
<dbReference type="InterPro" id="IPR038396">
    <property type="entry name" value="SpoIIAA-like_sf"/>
</dbReference>
<gene>
    <name evidence="1" type="ORF">SAMN04488028_102100</name>
</gene>
<accession>A0A1M6N4S1</accession>